<dbReference type="AlphaFoldDB" id="A0A178MJA7"/>
<gene>
    <name evidence="7" type="ORF">A6A05_14585</name>
</gene>
<comment type="caution">
    <text evidence="7">The sequence shown here is derived from an EMBL/GenBank/DDBJ whole genome shotgun (WGS) entry which is preliminary data.</text>
</comment>
<evidence type="ECO:0000313" key="7">
    <source>
        <dbReference type="EMBL" id="OAN48740.1"/>
    </source>
</evidence>
<evidence type="ECO:0000256" key="2">
    <source>
        <dbReference type="ARBA" id="ARBA00022448"/>
    </source>
</evidence>
<dbReference type="STRING" id="1437059.A6A05_14585"/>
<dbReference type="Pfam" id="PF04800">
    <property type="entry name" value="NDUS4"/>
    <property type="match status" value="1"/>
</dbReference>
<dbReference type="InterPro" id="IPR006885">
    <property type="entry name" value="NADH_UbQ_FeS_4_mit-like"/>
</dbReference>
<comment type="subcellular location">
    <subcellularLocation>
        <location evidence="1">Membrane</location>
    </subcellularLocation>
</comment>
<keyword evidence="2" id="KW-0813">Transport</keyword>
<evidence type="ECO:0000313" key="8">
    <source>
        <dbReference type="Proteomes" id="UP000078543"/>
    </source>
</evidence>
<name>A0A178MJA7_9PROT</name>
<dbReference type="GO" id="GO:0022900">
    <property type="term" value="P:electron transport chain"/>
    <property type="evidence" value="ECO:0007669"/>
    <property type="project" value="InterPro"/>
</dbReference>
<dbReference type="GO" id="GO:0016020">
    <property type="term" value="C:membrane"/>
    <property type="evidence" value="ECO:0007669"/>
    <property type="project" value="UniProtKB-SubCell"/>
</dbReference>
<dbReference type="Gene3D" id="3.30.160.190">
    <property type="entry name" value="atu1810 like domain"/>
    <property type="match status" value="1"/>
</dbReference>
<keyword evidence="8" id="KW-1185">Reference proteome</keyword>
<evidence type="ECO:0000256" key="6">
    <source>
        <dbReference type="ARBA" id="ARBA00023136"/>
    </source>
</evidence>
<organism evidence="7 8">
    <name type="scientific">Magnetospirillum moscoviense</name>
    <dbReference type="NCBI Taxonomy" id="1437059"/>
    <lineage>
        <taxon>Bacteria</taxon>
        <taxon>Pseudomonadati</taxon>
        <taxon>Pseudomonadota</taxon>
        <taxon>Alphaproteobacteria</taxon>
        <taxon>Rhodospirillales</taxon>
        <taxon>Rhodospirillaceae</taxon>
        <taxon>Magnetospirillum</taxon>
    </lineage>
</organism>
<dbReference type="InterPro" id="IPR038532">
    <property type="entry name" value="NDUFS4-like_sf"/>
</dbReference>
<evidence type="ECO:0000256" key="3">
    <source>
        <dbReference type="ARBA" id="ARBA00022660"/>
    </source>
</evidence>
<evidence type="ECO:0000256" key="1">
    <source>
        <dbReference type="ARBA" id="ARBA00004370"/>
    </source>
</evidence>
<dbReference type="PANTHER" id="PTHR12219:SF8">
    <property type="entry name" value="NADH DEHYDROGENASE [UBIQUINONE] IRON-SULFUR PROTEIN 4, MITOCHONDRIAL"/>
    <property type="match status" value="1"/>
</dbReference>
<protein>
    <submittedName>
        <fullName evidence="7">Oxidoreductase</fullName>
    </submittedName>
</protein>
<dbReference type="RefSeq" id="WP_068502492.1">
    <property type="nucleotide sequence ID" value="NZ_LWQU01000156.1"/>
</dbReference>
<keyword evidence="5" id="KW-0249">Electron transport</keyword>
<dbReference type="PANTHER" id="PTHR12219">
    <property type="entry name" value="NADH-UBIQUINONE OXIDOREDUCTASE"/>
    <property type="match status" value="1"/>
</dbReference>
<keyword evidence="6" id="KW-0472">Membrane</keyword>
<keyword evidence="3" id="KW-0679">Respiratory chain</keyword>
<dbReference type="OrthoDB" id="9799572at2"/>
<keyword evidence="4" id="KW-0809">Transit peptide</keyword>
<evidence type="ECO:0000256" key="4">
    <source>
        <dbReference type="ARBA" id="ARBA00022946"/>
    </source>
</evidence>
<sequence>MPVRIYRPAKTAMQSGKGNAKAWVLEFEPAAPKQADPLMGWLGSDDTTQQVRLKFATQDDAVAYAKRKGLEFEVQAEAVKKPCAAKNYADNFRYDKLEFGRF</sequence>
<accession>A0A178MJA7</accession>
<reference evidence="7 8" key="1">
    <citation type="submission" date="2016-04" db="EMBL/GenBank/DDBJ databases">
        <title>Draft genome sequence of freshwater magnetotactic bacteria Magnetospirillum marisnigri SP-1 and Magnetospirillum moscoviense BB-1.</title>
        <authorList>
            <person name="Koziaeva V."/>
            <person name="Dziuba M.V."/>
            <person name="Ivanov T.M."/>
            <person name="Kuznetsov B."/>
            <person name="Grouzdev D.S."/>
        </authorList>
    </citation>
    <scope>NUCLEOTIDE SEQUENCE [LARGE SCALE GENOMIC DNA]</scope>
    <source>
        <strain evidence="7 8">BB-1</strain>
    </source>
</reference>
<proteinExistence type="predicted"/>
<dbReference type="Proteomes" id="UP000078543">
    <property type="component" value="Unassembled WGS sequence"/>
</dbReference>
<dbReference type="EMBL" id="LWQU01000156">
    <property type="protein sequence ID" value="OAN48740.1"/>
    <property type="molecule type" value="Genomic_DNA"/>
</dbReference>
<evidence type="ECO:0000256" key="5">
    <source>
        <dbReference type="ARBA" id="ARBA00022982"/>
    </source>
</evidence>